<evidence type="ECO:0000313" key="6">
    <source>
        <dbReference type="Proteomes" id="UP000620124"/>
    </source>
</evidence>
<keyword evidence="6" id="KW-1185">Reference proteome</keyword>
<dbReference type="PANTHER" id="PTHR44169">
    <property type="entry name" value="NADPH-DEPENDENT 1-ACYLDIHYDROXYACETONE PHOSPHATE REDUCTASE"/>
    <property type="match status" value="1"/>
</dbReference>
<dbReference type="SUPFAM" id="SSF51735">
    <property type="entry name" value="NAD(P)-binding Rossmann-fold domains"/>
    <property type="match status" value="1"/>
</dbReference>
<dbReference type="Gene3D" id="3.40.50.720">
    <property type="entry name" value="NAD(P)-binding Rossmann-like Domain"/>
    <property type="match status" value="1"/>
</dbReference>
<dbReference type="Pfam" id="PF00106">
    <property type="entry name" value="adh_short"/>
    <property type="match status" value="1"/>
</dbReference>
<comment type="caution">
    <text evidence="5">The sequence shown here is derived from an EMBL/GenBank/DDBJ whole genome shotgun (WGS) entry which is preliminary data.</text>
</comment>
<keyword evidence="2" id="KW-0521">NADP</keyword>
<evidence type="ECO:0000256" key="1">
    <source>
        <dbReference type="ARBA" id="ARBA00006484"/>
    </source>
</evidence>
<dbReference type="PANTHER" id="PTHR44169:SF6">
    <property type="entry name" value="NADPH-DEPENDENT 1-ACYLDIHYDROXYACETONE PHOSPHATE REDUCTASE"/>
    <property type="match status" value="1"/>
</dbReference>
<dbReference type="OrthoDB" id="2102561at2759"/>
<dbReference type="PRINTS" id="PR00080">
    <property type="entry name" value="SDRFAMILY"/>
</dbReference>
<dbReference type="GO" id="GO:0005783">
    <property type="term" value="C:endoplasmic reticulum"/>
    <property type="evidence" value="ECO:0007669"/>
    <property type="project" value="TreeGrafter"/>
</dbReference>
<sequence>MSVVLITGCSVGGIGFTMCTEFANRGCKVYATARKVSKMKPLEALPNVELMTLDVTNDADVLKVVESIIEKQGRIDIIVNNAGMASFGPILEVPIEDIKAVYDTNILSVLRVSRAVLPHMASRNSGLIINISSIVGEIPTPWAGVYASSKAAVHSISEVLQMECRPFNIKVMLVCPGGIKTNVAKNASTHFELPPDSLYKKYLPNIMRRMYASQAPTALSAEEFAKIVAGKASSPYPPFYMTMGFNSGKFAIMKWLPRMWVLNYMWKLLTAPVKQS</sequence>
<dbReference type="PRINTS" id="PR00081">
    <property type="entry name" value="GDHRDH"/>
</dbReference>
<comment type="similarity">
    <text evidence="1 4">Belongs to the short-chain dehydrogenases/reductases (SDR) family.</text>
</comment>
<dbReference type="GO" id="GO:0016491">
    <property type="term" value="F:oxidoreductase activity"/>
    <property type="evidence" value="ECO:0007669"/>
    <property type="project" value="UniProtKB-KW"/>
</dbReference>
<dbReference type="FunFam" id="3.40.50.720:FF:000261">
    <property type="entry name" value="NADPH-dependent 1-acyldihydroxyacetone phosphate reductase"/>
    <property type="match status" value="1"/>
</dbReference>
<dbReference type="AlphaFoldDB" id="A0A8H6X4K6"/>
<dbReference type="CDD" id="cd05374">
    <property type="entry name" value="17beta-HSD-like_SDR_c"/>
    <property type="match status" value="1"/>
</dbReference>
<dbReference type="EMBL" id="JACAZI010000027">
    <property type="protein sequence ID" value="KAF7334124.1"/>
    <property type="molecule type" value="Genomic_DNA"/>
</dbReference>
<keyword evidence="3" id="KW-0560">Oxidoreductase</keyword>
<organism evidence="5 6">
    <name type="scientific">Mycena venus</name>
    <dbReference type="NCBI Taxonomy" id="2733690"/>
    <lineage>
        <taxon>Eukaryota</taxon>
        <taxon>Fungi</taxon>
        <taxon>Dikarya</taxon>
        <taxon>Basidiomycota</taxon>
        <taxon>Agaricomycotina</taxon>
        <taxon>Agaricomycetes</taxon>
        <taxon>Agaricomycetidae</taxon>
        <taxon>Agaricales</taxon>
        <taxon>Marasmiineae</taxon>
        <taxon>Mycenaceae</taxon>
        <taxon>Mycena</taxon>
    </lineage>
</organism>
<dbReference type="InterPro" id="IPR036291">
    <property type="entry name" value="NAD(P)-bd_dom_sf"/>
</dbReference>
<evidence type="ECO:0000256" key="3">
    <source>
        <dbReference type="ARBA" id="ARBA00023002"/>
    </source>
</evidence>
<proteinExistence type="inferred from homology"/>
<gene>
    <name evidence="5" type="ORF">MVEN_02318200</name>
</gene>
<dbReference type="PROSITE" id="PS00061">
    <property type="entry name" value="ADH_SHORT"/>
    <property type="match status" value="1"/>
</dbReference>
<evidence type="ECO:0000256" key="4">
    <source>
        <dbReference type="RuleBase" id="RU000363"/>
    </source>
</evidence>
<accession>A0A8H6X4K6</accession>
<dbReference type="Proteomes" id="UP000620124">
    <property type="component" value="Unassembled WGS sequence"/>
</dbReference>
<dbReference type="InterPro" id="IPR002347">
    <property type="entry name" value="SDR_fam"/>
</dbReference>
<dbReference type="InterPro" id="IPR020904">
    <property type="entry name" value="Sc_DH/Rdtase_CS"/>
</dbReference>
<reference evidence="5" key="1">
    <citation type="submission" date="2020-05" db="EMBL/GenBank/DDBJ databases">
        <title>Mycena genomes resolve the evolution of fungal bioluminescence.</title>
        <authorList>
            <person name="Tsai I.J."/>
        </authorList>
    </citation>
    <scope>NUCLEOTIDE SEQUENCE</scope>
    <source>
        <strain evidence="5">CCC161011</strain>
    </source>
</reference>
<evidence type="ECO:0000313" key="5">
    <source>
        <dbReference type="EMBL" id="KAF7334124.1"/>
    </source>
</evidence>
<name>A0A8H6X4K6_9AGAR</name>
<protein>
    <submittedName>
        <fullName evidence="5">NAD-P-binding protein</fullName>
    </submittedName>
</protein>
<evidence type="ECO:0000256" key="2">
    <source>
        <dbReference type="ARBA" id="ARBA00022857"/>
    </source>
</evidence>